<feature type="compositionally biased region" description="Basic and acidic residues" evidence="1">
    <location>
        <begin position="71"/>
        <end position="102"/>
    </location>
</feature>
<evidence type="ECO:0000313" key="2">
    <source>
        <dbReference type="EMBL" id="RDI46627.1"/>
    </source>
</evidence>
<comment type="caution">
    <text evidence="2">The sequence shown here is derived from an EMBL/GenBank/DDBJ whole genome shotgun (WGS) entry which is preliminary data.</text>
</comment>
<protein>
    <submittedName>
        <fullName evidence="2">Uncharacterized protein</fullName>
    </submittedName>
</protein>
<dbReference type="OrthoDB" id="4569066at2"/>
<evidence type="ECO:0000313" key="3">
    <source>
        <dbReference type="Proteomes" id="UP000255355"/>
    </source>
</evidence>
<dbReference type="AlphaFoldDB" id="A0A370GSF9"/>
<dbReference type="EMBL" id="QQAZ01000010">
    <property type="protein sequence ID" value="RDI46627.1"/>
    <property type="molecule type" value="Genomic_DNA"/>
</dbReference>
<sequence>MVSFIASLAVVVIFAAIVYRFAPTRGQRAAELLERYRPHAPMSDWSLSYYDDRRQYSELVAIRAHRESEAAVTRAHRESEATATRVHGESEVNRSREADRRPQSACGIGRGAVQF</sequence>
<dbReference type="RefSeq" id="WP_068030737.1">
    <property type="nucleotide sequence ID" value="NZ_QQAZ01000010.1"/>
</dbReference>
<gene>
    <name evidence="2" type="ORF">DFR68_11032</name>
</gene>
<feature type="region of interest" description="Disordered" evidence="1">
    <location>
        <begin position="71"/>
        <end position="115"/>
    </location>
</feature>
<reference evidence="2 3" key="1">
    <citation type="submission" date="2018-07" db="EMBL/GenBank/DDBJ databases">
        <title>Genomic Encyclopedia of Type Strains, Phase IV (KMG-IV): sequencing the most valuable type-strain genomes for metagenomic binning, comparative biology and taxonomic classification.</title>
        <authorList>
            <person name="Goeker M."/>
        </authorList>
    </citation>
    <scope>NUCLEOTIDE SEQUENCE [LARGE SCALE GENOMIC DNA]</scope>
    <source>
        <strain evidence="2 3">DSM 44952</strain>
    </source>
</reference>
<organism evidence="2 3">
    <name type="scientific">Nocardia mexicana</name>
    <dbReference type="NCBI Taxonomy" id="279262"/>
    <lineage>
        <taxon>Bacteria</taxon>
        <taxon>Bacillati</taxon>
        <taxon>Actinomycetota</taxon>
        <taxon>Actinomycetes</taxon>
        <taxon>Mycobacteriales</taxon>
        <taxon>Nocardiaceae</taxon>
        <taxon>Nocardia</taxon>
    </lineage>
</organism>
<accession>A0A370GSF9</accession>
<evidence type="ECO:0000256" key="1">
    <source>
        <dbReference type="SAM" id="MobiDB-lite"/>
    </source>
</evidence>
<dbReference type="Proteomes" id="UP000255355">
    <property type="component" value="Unassembled WGS sequence"/>
</dbReference>
<name>A0A370GSF9_9NOCA</name>
<proteinExistence type="predicted"/>
<keyword evidence="3" id="KW-1185">Reference proteome</keyword>